<dbReference type="PRINTS" id="PR00007">
    <property type="entry name" value="COMPLEMNTC1Q"/>
</dbReference>
<feature type="signal peptide" evidence="3">
    <location>
        <begin position="1"/>
        <end position="19"/>
    </location>
</feature>
<comment type="subcellular location">
    <subcellularLocation>
        <location evidence="1">Secreted</location>
    </subcellularLocation>
</comment>
<dbReference type="InterPro" id="IPR050392">
    <property type="entry name" value="Collagen/C1q_domain"/>
</dbReference>
<comment type="caution">
    <text evidence="5">The sequence shown here is derived from an EMBL/GenBank/DDBJ whole genome shotgun (WGS) entry which is preliminary data.</text>
</comment>
<sequence>MAHMKILLVLSLFLGLIKSQLINNDLQDLKQELQQLKIETAIRAFTVQNSIVLENVPKGYTVAFDLVLPNERRRYNSKSGIFTANISGLYLFLLNIRVRYYNKLCYSELVRNNNKVVVTMSMSGTKFHQHSSERNFGIIQLDIGDKVWVRSSPLTETGKTCSIDDASSFGGLLLNSI</sequence>
<evidence type="ECO:0000259" key="4">
    <source>
        <dbReference type="PROSITE" id="PS50871"/>
    </source>
</evidence>
<keyword evidence="2" id="KW-0964">Secreted</keyword>
<dbReference type="EMBL" id="CAJPWZ010003100">
    <property type="protein sequence ID" value="CAG2251815.1"/>
    <property type="molecule type" value="Genomic_DNA"/>
</dbReference>
<feature type="domain" description="C1q" evidence="4">
    <location>
        <begin position="38"/>
        <end position="177"/>
    </location>
</feature>
<dbReference type="PANTHER" id="PTHR15427">
    <property type="entry name" value="EMILIN ELASTIN MICROFIBRIL INTERFACE-LOCATED PROTEIN ELASTIN MICROFIBRIL INTERFACER"/>
    <property type="match status" value="1"/>
</dbReference>
<keyword evidence="6" id="KW-1185">Reference proteome</keyword>
<dbReference type="PROSITE" id="PS50871">
    <property type="entry name" value="C1Q"/>
    <property type="match status" value="1"/>
</dbReference>
<dbReference type="InterPro" id="IPR001073">
    <property type="entry name" value="C1q_dom"/>
</dbReference>
<evidence type="ECO:0000256" key="3">
    <source>
        <dbReference type="SAM" id="SignalP"/>
    </source>
</evidence>
<dbReference type="Proteomes" id="UP000683360">
    <property type="component" value="Unassembled WGS sequence"/>
</dbReference>
<dbReference type="SMART" id="SM00110">
    <property type="entry name" value="C1Q"/>
    <property type="match status" value="1"/>
</dbReference>
<dbReference type="SUPFAM" id="SSF49842">
    <property type="entry name" value="TNF-like"/>
    <property type="match status" value="1"/>
</dbReference>
<organism evidence="5 6">
    <name type="scientific">Mytilus edulis</name>
    <name type="common">Blue mussel</name>
    <dbReference type="NCBI Taxonomy" id="6550"/>
    <lineage>
        <taxon>Eukaryota</taxon>
        <taxon>Metazoa</taxon>
        <taxon>Spiralia</taxon>
        <taxon>Lophotrochozoa</taxon>
        <taxon>Mollusca</taxon>
        <taxon>Bivalvia</taxon>
        <taxon>Autobranchia</taxon>
        <taxon>Pteriomorphia</taxon>
        <taxon>Mytilida</taxon>
        <taxon>Mytiloidea</taxon>
        <taxon>Mytilidae</taxon>
        <taxon>Mytilinae</taxon>
        <taxon>Mytilus</taxon>
    </lineage>
</organism>
<dbReference type="PANTHER" id="PTHR15427:SF33">
    <property type="entry name" value="COLLAGEN IV NC1 DOMAIN-CONTAINING PROTEIN"/>
    <property type="match status" value="1"/>
</dbReference>
<accession>A0A8S3V2I7</accession>
<protein>
    <recommendedName>
        <fullName evidence="4">C1q domain-containing protein</fullName>
    </recommendedName>
</protein>
<evidence type="ECO:0000256" key="2">
    <source>
        <dbReference type="ARBA" id="ARBA00022525"/>
    </source>
</evidence>
<reference evidence="5" key="1">
    <citation type="submission" date="2021-03" db="EMBL/GenBank/DDBJ databases">
        <authorList>
            <person name="Bekaert M."/>
        </authorList>
    </citation>
    <scope>NUCLEOTIDE SEQUENCE</scope>
</reference>
<dbReference type="OrthoDB" id="6343173at2759"/>
<dbReference type="AlphaFoldDB" id="A0A8S3V2I7"/>
<name>A0A8S3V2I7_MYTED</name>
<evidence type="ECO:0000313" key="6">
    <source>
        <dbReference type="Proteomes" id="UP000683360"/>
    </source>
</evidence>
<evidence type="ECO:0000256" key="1">
    <source>
        <dbReference type="ARBA" id="ARBA00004613"/>
    </source>
</evidence>
<keyword evidence="3" id="KW-0732">Signal</keyword>
<dbReference type="InterPro" id="IPR008983">
    <property type="entry name" value="Tumour_necrosis_fac-like_dom"/>
</dbReference>
<proteinExistence type="predicted"/>
<evidence type="ECO:0000313" key="5">
    <source>
        <dbReference type="EMBL" id="CAG2251815.1"/>
    </source>
</evidence>
<dbReference type="Pfam" id="PF00386">
    <property type="entry name" value="C1q"/>
    <property type="match status" value="1"/>
</dbReference>
<dbReference type="Gene3D" id="2.60.120.40">
    <property type="match status" value="1"/>
</dbReference>
<feature type="chain" id="PRO_5035887475" description="C1q domain-containing protein" evidence="3">
    <location>
        <begin position="20"/>
        <end position="177"/>
    </location>
</feature>
<gene>
    <name evidence="5" type="ORF">MEDL_63433</name>
</gene>
<dbReference type="GO" id="GO:0005581">
    <property type="term" value="C:collagen trimer"/>
    <property type="evidence" value="ECO:0007669"/>
    <property type="project" value="UniProtKB-KW"/>
</dbReference>